<keyword evidence="3" id="KW-0520">NAD</keyword>
<dbReference type="PROSITE" id="PS00061">
    <property type="entry name" value="ADH_SHORT"/>
    <property type="match status" value="1"/>
</dbReference>
<dbReference type="PANTHER" id="PTHR43477:SF4">
    <property type="entry name" value="DEHYDROGENASE_REDUCTASE SDR FAMILY MEMBER 6"/>
    <property type="match status" value="1"/>
</dbReference>
<comment type="caution">
    <text evidence="4">The sequence shown here is derived from an EMBL/GenBank/DDBJ whole genome shotgun (WGS) entry which is preliminary data.</text>
</comment>
<evidence type="ECO:0000256" key="3">
    <source>
        <dbReference type="ARBA" id="ARBA00023027"/>
    </source>
</evidence>
<evidence type="ECO:0000313" key="5">
    <source>
        <dbReference type="Proteomes" id="UP001595904"/>
    </source>
</evidence>
<dbReference type="RefSeq" id="WP_380601132.1">
    <property type="nucleotide sequence ID" value="NZ_JBHSDU010000014.1"/>
</dbReference>
<evidence type="ECO:0000256" key="1">
    <source>
        <dbReference type="ARBA" id="ARBA00006484"/>
    </source>
</evidence>
<dbReference type="PRINTS" id="PR00080">
    <property type="entry name" value="SDRFAMILY"/>
</dbReference>
<dbReference type="InterPro" id="IPR020904">
    <property type="entry name" value="Sc_DH/Rdtase_CS"/>
</dbReference>
<dbReference type="Pfam" id="PF13561">
    <property type="entry name" value="adh_short_C2"/>
    <property type="match status" value="1"/>
</dbReference>
<dbReference type="Gene3D" id="3.40.50.720">
    <property type="entry name" value="NAD(P)-binding Rossmann-like Domain"/>
    <property type="match status" value="1"/>
</dbReference>
<dbReference type="InterPro" id="IPR051122">
    <property type="entry name" value="SDR_DHRS6-like"/>
</dbReference>
<dbReference type="SUPFAM" id="SSF51735">
    <property type="entry name" value="NAD(P)-binding Rossmann-fold domains"/>
    <property type="match status" value="1"/>
</dbReference>
<dbReference type="Proteomes" id="UP001595904">
    <property type="component" value="Unassembled WGS sequence"/>
</dbReference>
<accession>A0ABV8SWT7</accession>
<name>A0ABV8SWT7_9GAMM</name>
<dbReference type="PRINTS" id="PR00081">
    <property type="entry name" value="GDHRDH"/>
</dbReference>
<keyword evidence="5" id="KW-1185">Reference proteome</keyword>
<reference evidence="5" key="1">
    <citation type="journal article" date="2019" name="Int. J. Syst. Evol. Microbiol.">
        <title>The Global Catalogue of Microorganisms (GCM) 10K type strain sequencing project: providing services to taxonomists for standard genome sequencing and annotation.</title>
        <authorList>
            <consortium name="The Broad Institute Genomics Platform"/>
            <consortium name="The Broad Institute Genome Sequencing Center for Infectious Disease"/>
            <person name="Wu L."/>
            <person name="Ma J."/>
        </authorList>
    </citation>
    <scope>NUCLEOTIDE SEQUENCE [LARGE SCALE GENOMIC DNA]</scope>
    <source>
        <strain evidence="5">CGMCC 1.10759</strain>
    </source>
</reference>
<keyword evidence="2" id="KW-0560">Oxidoreductase</keyword>
<dbReference type="InterPro" id="IPR002347">
    <property type="entry name" value="SDR_fam"/>
</dbReference>
<protein>
    <submittedName>
        <fullName evidence="4">SDR family oxidoreductase</fullName>
    </submittedName>
</protein>
<proteinExistence type="inferred from homology"/>
<evidence type="ECO:0000313" key="4">
    <source>
        <dbReference type="EMBL" id="MFC4312064.1"/>
    </source>
</evidence>
<dbReference type="EMBL" id="JBHSDU010000014">
    <property type="protein sequence ID" value="MFC4312064.1"/>
    <property type="molecule type" value="Genomic_DNA"/>
</dbReference>
<sequence length="333" mass="34576">MTGESTVAGFDAPGSAAVAIRRALSLGPSRSDQASKHSKFDPMMDGAVVGVSSREGASVTHQKKIGIAVNFVVLSHACANLCCADMREVDMRGRLTGKRCLITGAGQGIGRSIAEAFHAEGARVIASDLRAEYLRGLAGMITVPLDVTRTADVMEVAAQHPDVEVLVNCAGYVAVGNVLSCTNEQFDTSIAVNVRSIMNMAKAFLPGMCLRNKGSIVNIASVVSTTKAAPDRFAYAATKAAVLAMTRSIAIDFIKQGVRCNSISPGTIDTPSLSTRIAAASDPERARAALVARQPLGRLGKATEVAALAVMLASDESCFMTGADLVVDGGMSL</sequence>
<comment type="similarity">
    <text evidence="1">Belongs to the short-chain dehydrogenases/reductases (SDR) family.</text>
</comment>
<dbReference type="InterPro" id="IPR036291">
    <property type="entry name" value="NAD(P)-bd_dom_sf"/>
</dbReference>
<evidence type="ECO:0000256" key="2">
    <source>
        <dbReference type="ARBA" id="ARBA00023002"/>
    </source>
</evidence>
<dbReference type="PANTHER" id="PTHR43477">
    <property type="entry name" value="DIHYDROANTICAPSIN 7-DEHYDROGENASE"/>
    <property type="match status" value="1"/>
</dbReference>
<gene>
    <name evidence="4" type="ORF">ACFPN2_23490</name>
</gene>
<organism evidence="4 5">
    <name type="scientific">Steroidobacter flavus</name>
    <dbReference type="NCBI Taxonomy" id="1842136"/>
    <lineage>
        <taxon>Bacteria</taxon>
        <taxon>Pseudomonadati</taxon>
        <taxon>Pseudomonadota</taxon>
        <taxon>Gammaproteobacteria</taxon>
        <taxon>Steroidobacterales</taxon>
        <taxon>Steroidobacteraceae</taxon>
        <taxon>Steroidobacter</taxon>
    </lineage>
</organism>